<feature type="transmembrane region" description="Helical" evidence="1">
    <location>
        <begin position="190"/>
        <end position="215"/>
    </location>
</feature>
<evidence type="ECO:0000313" key="2">
    <source>
        <dbReference type="EMBL" id="KAK2941562.1"/>
    </source>
</evidence>
<dbReference type="EMBL" id="JARBJD010000489">
    <property type="protein sequence ID" value="KAK2941562.1"/>
    <property type="molecule type" value="Genomic_DNA"/>
</dbReference>
<keyword evidence="1" id="KW-1133">Transmembrane helix</keyword>
<sequence length="284" mass="33159">MSRRTKYPEHKCFNPCGRTLLIISFLVPIALAIALHLLHLSYIHYGDFNEICPFEAAFGLTLLVKIARRSGVMFALMFFSYLIVLFFTRPFLGEIVVFFKYLFNFSESFVGALHRITLILFIVFSIILSFRHTPTSSRFRIPRIVWRPVSLLFYPCYLLFMTLPISQTLTDINEASQRSYENSYTPYFGLTAHCFNLFYFLVAFLSRTVLLLLVLTHRNYLPALFYRDPSPSFVSIRMKRKNKPFFLPPAYFFSIPNFQFEGAPTDRDFISVLCKMEGIVHISD</sequence>
<gene>
    <name evidence="2" type="ORF">BLNAU_23525</name>
</gene>
<feature type="transmembrane region" description="Helical" evidence="1">
    <location>
        <begin position="112"/>
        <end position="130"/>
    </location>
</feature>
<feature type="transmembrane region" description="Helical" evidence="1">
    <location>
        <begin position="151"/>
        <end position="170"/>
    </location>
</feature>
<proteinExistence type="predicted"/>
<keyword evidence="3" id="KW-1185">Reference proteome</keyword>
<reference evidence="2 3" key="1">
    <citation type="journal article" date="2022" name="bioRxiv">
        <title>Genomics of Preaxostyla Flagellates Illuminates Evolutionary Transitions and the Path Towards Mitochondrial Loss.</title>
        <authorList>
            <person name="Novak L.V.F."/>
            <person name="Treitli S.C."/>
            <person name="Pyrih J."/>
            <person name="Halakuc P."/>
            <person name="Pipaliya S.V."/>
            <person name="Vacek V."/>
            <person name="Brzon O."/>
            <person name="Soukal P."/>
            <person name="Eme L."/>
            <person name="Dacks J.B."/>
            <person name="Karnkowska A."/>
            <person name="Elias M."/>
            <person name="Hampl V."/>
        </authorList>
    </citation>
    <scope>NUCLEOTIDE SEQUENCE [LARGE SCALE GENOMIC DNA]</scope>
    <source>
        <strain evidence="2">NAU3</strain>
        <tissue evidence="2">Gut</tissue>
    </source>
</reference>
<accession>A0ABQ9WS32</accession>
<keyword evidence="1" id="KW-0472">Membrane</keyword>
<dbReference type="Proteomes" id="UP001281761">
    <property type="component" value="Unassembled WGS sequence"/>
</dbReference>
<feature type="transmembrane region" description="Helical" evidence="1">
    <location>
        <begin position="74"/>
        <end position="92"/>
    </location>
</feature>
<comment type="caution">
    <text evidence="2">The sequence shown here is derived from an EMBL/GenBank/DDBJ whole genome shotgun (WGS) entry which is preliminary data.</text>
</comment>
<name>A0ABQ9WS32_9EUKA</name>
<organism evidence="2 3">
    <name type="scientific">Blattamonas nauphoetae</name>
    <dbReference type="NCBI Taxonomy" id="2049346"/>
    <lineage>
        <taxon>Eukaryota</taxon>
        <taxon>Metamonada</taxon>
        <taxon>Preaxostyla</taxon>
        <taxon>Oxymonadida</taxon>
        <taxon>Blattamonas</taxon>
    </lineage>
</organism>
<protein>
    <submittedName>
        <fullName evidence="2">Uncharacterized protein</fullName>
    </submittedName>
</protein>
<feature type="transmembrane region" description="Helical" evidence="1">
    <location>
        <begin position="20"/>
        <end position="42"/>
    </location>
</feature>
<evidence type="ECO:0000313" key="3">
    <source>
        <dbReference type="Proteomes" id="UP001281761"/>
    </source>
</evidence>
<feature type="transmembrane region" description="Helical" evidence="1">
    <location>
        <begin position="48"/>
        <end position="67"/>
    </location>
</feature>
<keyword evidence="1" id="KW-0812">Transmembrane</keyword>
<evidence type="ECO:0000256" key="1">
    <source>
        <dbReference type="SAM" id="Phobius"/>
    </source>
</evidence>